<keyword evidence="4" id="KW-1185">Reference proteome</keyword>
<reference evidence="3 4" key="1">
    <citation type="journal article" date="2024" name="Commun. Biol.">
        <title>Comparative genomic analysis of thermophilic fungi reveals convergent evolutionary adaptations and gene losses.</title>
        <authorList>
            <person name="Steindorff A.S."/>
            <person name="Aguilar-Pontes M.V."/>
            <person name="Robinson A.J."/>
            <person name="Andreopoulos B."/>
            <person name="LaButti K."/>
            <person name="Kuo A."/>
            <person name="Mondo S."/>
            <person name="Riley R."/>
            <person name="Otillar R."/>
            <person name="Haridas S."/>
            <person name="Lipzen A."/>
            <person name="Grimwood J."/>
            <person name="Schmutz J."/>
            <person name="Clum A."/>
            <person name="Reid I.D."/>
            <person name="Moisan M.C."/>
            <person name="Butler G."/>
            <person name="Nguyen T.T.M."/>
            <person name="Dewar K."/>
            <person name="Conant G."/>
            <person name="Drula E."/>
            <person name="Henrissat B."/>
            <person name="Hansel C."/>
            <person name="Singer S."/>
            <person name="Hutchinson M.I."/>
            <person name="de Vries R.P."/>
            <person name="Natvig D.O."/>
            <person name="Powell A.J."/>
            <person name="Tsang A."/>
            <person name="Grigoriev I.V."/>
        </authorList>
    </citation>
    <scope>NUCLEOTIDE SEQUENCE [LARGE SCALE GENOMIC DNA]</scope>
    <source>
        <strain evidence="3 4">ATCC 24622</strain>
    </source>
</reference>
<dbReference type="Proteomes" id="UP001586593">
    <property type="component" value="Unassembled WGS sequence"/>
</dbReference>
<organism evidence="3 4">
    <name type="scientific">Phialemonium thermophilum</name>
    <dbReference type="NCBI Taxonomy" id="223376"/>
    <lineage>
        <taxon>Eukaryota</taxon>
        <taxon>Fungi</taxon>
        <taxon>Dikarya</taxon>
        <taxon>Ascomycota</taxon>
        <taxon>Pezizomycotina</taxon>
        <taxon>Sordariomycetes</taxon>
        <taxon>Sordariomycetidae</taxon>
        <taxon>Cephalothecales</taxon>
        <taxon>Cephalothecaceae</taxon>
        <taxon>Phialemonium</taxon>
    </lineage>
</organism>
<keyword evidence="1" id="KW-0812">Transmembrane</keyword>
<name>A0ABR3VT32_9PEZI</name>
<proteinExistence type="predicted"/>
<comment type="caution">
    <text evidence="3">The sequence shown here is derived from an EMBL/GenBank/DDBJ whole genome shotgun (WGS) entry which is preliminary data.</text>
</comment>
<accession>A0ABR3VT32</accession>
<gene>
    <name evidence="3" type="ORF">VTK73DRAFT_1771</name>
</gene>
<evidence type="ECO:0000256" key="1">
    <source>
        <dbReference type="SAM" id="Phobius"/>
    </source>
</evidence>
<evidence type="ECO:0000256" key="2">
    <source>
        <dbReference type="SAM" id="SignalP"/>
    </source>
</evidence>
<evidence type="ECO:0000313" key="4">
    <source>
        <dbReference type="Proteomes" id="UP001586593"/>
    </source>
</evidence>
<protein>
    <submittedName>
        <fullName evidence="3">Uncharacterized protein</fullName>
    </submittedName>
</protein>
<feature type="signal peptide" evidence="2">
    <location>
        <begin position="1"/>
        <end position="24"/>
    </location>
</feature>
<evidence type="ECO:0000313" key="3">
    <source>
        <dbReference type="EMBL" id="KAL1844796.1"/>
    </source>
</evidence>
<keyword evidence="1" id="KW-1133">Transmembrane helix</keyword>
<dbReference type="EMBL" id="JAZHXJ010001457">
    <property type="protein sequence ID" value="KAL1844796.1"/>
    <property type="molecule type" value="Genomic_DNA"/>
</dbReference>
<feature type="transmembrane region" description="Helical" evidence="1">
    <location>
        <begin position="74"/>
        <end position="97"/>
    </location>
</feature>
<keyword evidence="2" id="KW-0732">Signal</keyword>
<sequence>MKERRQVTLLLDLMLCIQWATRWAVDSFQFHLDALVEARSLSNRLATSEATPLPLPTSRTALAFLFFTFETRPLFVIALLVVSSAGLTFRGFVYLTLRSILNCAVSKQYPATASPNSAVVAPAR</sequence>
<keyword evidence="1" id="KW-0472">Membrane</keyword>
<feature type="chain" id="PRO_5045163159" evidence="2">
    <location>
        <begin position="25"/>
        <end position="124"/>
    </location>
</feature>